<dbReference type="CDD" id="cd14785">
    <property type="entry name" value="V-ATPase_C"/>
    <property type="match status" value="1"/>
</dbReference>
<keyword evidence="3 5" id="KW-0375">Hydrogen ion transport</keyword>
<evidence type="ECO:0000256" key="4">
    <source>
        <dbReference type="ARBA" id="ARBA00023065"/>
    </source>
</evidence>
<organism evidence="6 7">
    <name type="scientific">Trachipleistophora hominis</name>
    <name type="common">Microsporidian parasite</name>
    <dbReference type="NCBI Taxonomy" id="72359"/>
    <lineage>
        <taxon>Eukaryota</taxon>
        <taxon>Fungi</taxon>
        <taxon>Fungi incertae sedis</taxon>
        <taxon>Microsporidia</taxon>
        <taxon>Pleistophoridae</taxon>
        <taxon>Trachipleistophora</taxon>
    </lineage>
</organism>
<dbReference type="Proteomes" id="UP000011185">
    <property type="component" value="Unassembled WGS sequence"/>
</dbReference>
<dbReference type="PANTHER" id="PTHR10137:SF0">
    <property type="entry name" value="V-TYPE PROTON ATPASE SUBUNIT C"/>
    <property type="match status" value="1"/>
</dbReference>
<dbReference type="InterPro" id="IPR036132">
    <property type="entry name" value="Vac_ATP_synth_c_sf"/>
</dbReference>
<evidence type="ECO:0000256" key="3">
    <source>
        <dbReference type="ARBA" id="ARBA00022781"/>
    </source>
</evidence>
<keyword evidence="4 5" id="KW-0406">Ion transport</keyword>
<dbReference type="STRING" id="72359.L7JW08"/>
<evidence type="ECO:0000256" key="1">
    <source>
        <dbReference type="ARBA" id="ARBA00006138"/>
    </source>
</evidence>
<dbReference type="InterPro" id="IPR004907">
    <property type="entry name" value="ATPase_V1-cplx_csu"/>
</dbReference>
<dbReference type="OMA" id="VMIWIHV"/>
<dbReference type="HOGENOM" id="CLU_789950_0_0_1"/>
<dbReference type="VEuPathDB" id="MicrosporidiaDB:THOM_1425"/>
<protein>
    <recommendedName>
        <fullName evidence="5">V-type proton ATPase subunit C</fullName>
    </recommendedName>
</protein>
<dbReference type="InParanoid" id="L7JW08"/>
<dbReference type="PANTHER" id="PTHR10137">
    <property type="entry name" value="V-TYPE PROTON ATPASE SUBUNIT C"/>
    <property type="match status" value="1"/>
</dbReference>
<comment type="similarity">
    <text evidence="1 5">Belongs to the V-ATPase C subunit family.</text>
</comment>
<keyword evidence="7" id="KW-1185">Reference proteome</keyword>
<evidence type="ECO:0000256" key="5">
    <source>
        <dbReference type="RuleBase" id="RU364010"/>
    </source>
</evidence>
<accession>L7JW08</accession>
<dbReference type="Gene3D" id="1.20.1460.10">
    <property type="entry name" value="subunit c (vma5p) of the yeast v-atpase, domain 2"/>
    <property type="match status" value="1"/>
</dbReference>
<dbReference type="OrthoDB" id="6605928at2759"/>
<comment type="function">
    <text evidence="5">Subunit of the V1 complex of vacuolar(H+)-ATPase (V-ATPase), a multisubunit enzyme composed of a peripheral complex (V1) that hydrolyzes ATP and a membrane integral complex (V0) that translocates protons. V-ATPase is responsible for acidifying and maintaining the pH of intracellular compartments and in some cell types, is targeted to the plasma membrane, where it is responsible for acidifying the extracellular environment. Subunit C is necessary for the assembly of the catalytic sector of the enzyme and is likely to have a specific function in its catalytic activity.</text>
</comment>
<reference evidence="6 7" key="1">
    <citation type="journal article" date="2012" name="PLoS Pathog.">
        <title>The genome of the obligate intracellular parasite Trachipleistophora hominis: new insights into microsporidian genome dynamics and reductive evolution.</title>
        <authorList>
            <person name="Heinz E."/>
            <person name="Williams T.A."/>
            <person name="Nakjang S."/>
            <person name="Noel C.J."/>
            <person name="Swan D.C."/>
            <person name="Goldberg A.V."/>
            <person name="Harris S.R."/>
            <person name="Weinmaier T."/>
            <person name="Markert S."/>
            <person name="Becher D."/>
            <person name="Bernhardt J."/>
            <person name="Dagan T."/>
            <person name="Hacker C."/>
            <person name="Lucocq J.M."/>
            <person name="Schweder T."/>
            <person name="Rattei T."/>
            <person name="Hall N."/>
            <person name="Hirt R.P."/>
            <person name="Embley T.M."/>
        </authorList>
    </citation>
    <scope>NUCLEOTIDE SEQUENCE [LARGE SCALE GENOMIC DNA]</scope>
</reference>
<dbReference type="GO" id="GO:0000221">
    <property type="term" value="C:vacuolar proton-transporting V-type ATPase, V1 domain"/>
    <property type="evidence" value="ECO:0007669"/>
    <property type="project" value="TreeGrafter"/>
</dbReference>
<dbReference type="Pfam" id="PF03223">
    <property type="entry name" value="V-ATPase_C"/>
    <property type="match status" value="1"/>
</dbReference>
<dbReference type="EMBL" id="JH993939">
    <property type="protein sequence ID" value="ELQ75614.1"/>
    <property type="molecule type" value="Genomic_DNA"/>
</dbReference>
<evidence type="ECO:0000313" key="7">
    <source>
        <dbReference type="Proteomes" id="UP000011185"/>
    </source>
</evidence>
<evidence type="ECO:0000313" key="6">
    <source>
        <dbReference type="EMBL" id="ELQ75614.1"/>
    </source>
</evidence>
<dbReference type="AlphaFoldDB" id="L7JW08"/>
<sequence length="339" mass="39933">MYFFISLPVDSRTSAINLLTHLKKHRLDVFKLNVPINHWSSFGSMIELTEQLDGLCRQVLDLFNKLLTVDRDFVKSPSFVKNVDLNNKIERFVWPGDKYPRAALNDMFETFVDELALIRKNFELRSANYERSKRKMEDIRRRKNGTLREVDLANLVTQNDDFEFLEYFYVLIDRNERLENVDVEDLICVKEIAGDEEQRLVQCLGLRSKREHIEKQLAAKKYIVKRFESTNEDVDRIAIDFSVVEKGYFTFIDTYLLETFDLLLCVKLTKLYVDSVLQYGLPNSYIFLGSKDKSMDNVVRRWIKALKNFDFGNRVVDYKAFDERVAYNSVEEVLVDGNQ</sequence>
<name>L7JW08_TRAHO</name>
<gene>
    <name evidence="6" type="ORF">THOM_1425</name>
</gene>
<dbReference type="SUPFAM" id="SSF118203">
    <property type="entry name" value="Vacuolar ATP synthase subunit C"/>
    <property type="match status" value="1"/>
</dbReference>
<dbReference type="GO" id="GO:0046961">
    <property type="term" value="F:proton-transporting ATPase activity, rotational mechanism"/>
    <property type="evidence" value="ECO:0007669"/>
    <property type="project" value="InterPro"/>
</dbReference>
<dbReference type="Gene3D" id="3.30.70.100">
    <property type="match status" value="1"/>
</dbReference>
<keyword evidence="2 5" id="KW-0813">Transport</keyword>
<dbReference type="Gene3D" id="3.30.70.1180">
    <property type="entry name" value="Vacuolar atp synthase subunit c, domain 1"/>
    <property type="match status" value="1"/>
</dbReference>
<proteinExistence type="inferred from homology"/>
<comment type="subunit">
    <text evidence="5">V-ATPase is a heteromultimeric enzyme composed of a peripheral catalytic V1 complex (components A to H) attached to an integral membrane V0 proton pore complex.</text>
</comment>
<evidence type="ECO:0000256" key="2">
    <source>
        <dbReference type="ARBA" id="ARBA00022448"/>
    </source>
</evidence>
<dbReference type="FunCoup" id="L7JW08">
    <property type="interactions" value="30"/>
</dbReference>